<name>A0A8H6CCI7_9LECA</name>
<accession>A0A8H6CCI7</accession>
<feature type="compositionally biased region" description="Low complexity" evidence="1">
    <location>
        <begin position="21"/>
        <end position="36"/>
    </location>
</feature>
<keyword evidence="3" id="KW-1185">Reference proteome</keyword>
<dbReference type="RefSeq" id="XP_037150367.1">
    <property type="nucleotide sequence ID" value="XM_037293538.1"/>
</dbReference>
<feature type="compositionally biased region" description="Low complexity" evidence="1">
    <location>
        <begin position="118"/>
        <end position="131"/>
    </location>
</feature>
<evidence type="ECO:0000313" key="3">
    <source>
        <dbReference type="Proteomes" id="UP000593566"/>
    </source>
</evidence>
<reference evidence="2 3" key="1">
    <citation type="journal article" date="2020" name="Genomics">
        <title>Complete, high-quality genomes from long-read metagenomic sequencing of two wolf lichen thalli reveals enigmatic genome architecture.</title>
        <authorList>
            <person name="McKenzie S.K."/>
            <person name="Walston R.F."/>
            <person name="Allen J.L."/>
        </authorList>
    </citation>
    <scope>NUCLEOTIDE SEQUENCE [LARGE SCALE GENOMIC DNA]</scope>
    <source>
        <strain evidence="2">WasteWater1</strain>
    </source>
</reference>
<dbReference type="Proteomes" id="UP000593566">
    <property type="component" value="Unassembled WGS sequence"/>
</dbReference>
<evidence type="ECO:0000313" key="2">
    <source>
        <dbReference type="EMBL" id="KAF6220932.1"/>
    </source>
</evidence>
<dbReference type="AlphaFoldDB" id="A0A8H6CCI7"/>
<proteinExistence type="predicted"/>
<protein>
    <submittedName>
        <fullName evidence="2">Uncharacterized protein</fullName>
    </submittedName>
</protein>
<organism evidence="2 3">
    <name type="scientific">Letharia lupina</name>
    <dbReference type="NCBI Taxonomy" id="560253"/>
    <lineage>
        <taxon>Eukaryota</taxon>
        <taxon>Fungi</taxon>
        <taxon>Dikarya</taxon>
        <taxon>Ascomycota</taxon>
        <taxon>Pezizomycotina</taxon>
        <taxon>Lecanoromycetes</taxon>
        <taxon>OSLEUM clade</taxon>
        <taxon>Lecanoromycetidae</taxon>
        <taxon>Lecanorales</taxon>
        <taxon>Lecanorineae</taxon>
        <taxon>Parmeliaceae</taxon>
        <taxon>Letharia</taxon>
    </lineage>
</organism>
<comment type="caution">
    <text evidence="2">The sequence shown here is derived from an EMBL/GenBank/DDBJ whole genome shotgun (WGS) entry which is preliminary data.</text>
</comment>
<sequence>MAKELADPPDDEGRPPPKPSHYYPQQQPAYHQPYQPENTVPLPPQQPYQQPYRPENTVPLPRNHLINQLSKIPLQSTPPLLQLSRILLQSTLPPLQLSRIPLQSTLPPTPSDGPPHQPQQQPMQSIQQQQPEDTTALPPPPTTNCGPDYRIPHLLPSPYQVIQDFGTKQNHGHSKELTTLAKLYTSEEKYGRNPTESLSYKFTIFMDLCTRAEIPQQILQTAHFLASPLGYIHDTEERKATGQG</sequence>
<feature type="compositionally biased region" description="Basic and acidic residues" evidence="1">
    <location>
        <begin position="1"/>
        <end position="15"/>
    </location>
</feature>
<feature type="region of interest" description="Disordered" evidence="1">
    <location>
        <begin position="101"/>
        <end position="150"/>
    </location>
</feature>
<dbReference type="EMBL" id="JACCJB010000015">
    <property type="protein sequence ID" value="KAF6220932.1"/>
    <property type="molecule type" value="Genomic_DNA"/>
</dbReference>
<gene>
    <name evidence="2" type="ORF">HO133_002613</name>
</gene>
<feature type="region of interest" description="Disordered" evidence="1">
    <location>
        <begin position="1"/>
        <end position="60"/>
    </location>
</feature>
<evidence type="ECO:0000256" key="1">
    <source>
        <dbReference type="SAM" id="MobiDB-lite"/>
    </source>
</evidence>
<dbReference type="GeneID" id="59331025"/>
<feature type="compositionally biased region" description="Pro residues" evidence="1">
    <location>
        <begin position="107"/>
        <end position="117"/>
    </location>
</feature>